<feature type="signal peptide" evidence="4">
    <location>
        <begin position="1"/>
        <end position="19"/>
    </location>
</feature>
<proteinExistence type="inferred from homology"/>
<dbReference type="GO" id="GO:0043190">
    <property type="term" value="C:ATP-binding cassette (ABC) transporter complex"/>
    <property type="evidence" value="ECO:0007669"/>
    <property type="project" value="InterPro"/>
</dbReference>
<comment type="subcellular location">
    <subcellularLocation>
        <location evidence="1">Periplasm</location>
    </subcellularLocation>
</comment>
<dbReference type="GO" id="GO:1904680">
    <property type="term" value="F:peptide transmembrane transporter activity"/>
    <property type="evidence" value="ECO:0007669"/>
    <property type="project" value="TreeGrafter"/>
</dbReference>
<dbReference type="Gene3D" id="3.10.105.10">
    <property type="entry name" value="Dipeptide-binding Protein, Domain 3"/>
    <property type="match status" value="1"/>
</dbReference>
<dbReference type="PANTHER" id="PTHR30290:SF38">
    <property type="entry name" value="D,D-DIPEPTIDE-BINDING PERIPLASMIC PROTEIN DDPA-RELATED"/>
    <property type="match status" value="1"/>
</dbReference>
<gene>
    <name evidence="6" type="ORF">BCF38_102149</name>
    <name evidence="7" type="ORF">SAMN05421539_102149</name>
</gene>
<dbReference type="Proteomes" id="UP000245839">
    <property type="component" value="Unassembled WGS sequence"/>
</dbReference>
<comment type="similarity">
    <text evidence="2">Belongs to the bacterial solute-binding protein 5 family.</text>
</comment>
<dbReference type="InterPro" id="IPR030678">
    <property type="entry name" value="Peptide/Ni-bd"/>
</dbReference>
<dbReference type="PIRSF" id="PIRSF002741">
    <property type="entry name" value="MppA"/>
    <property type="match status" value="1"/>
</dbReference>
<dbReference type="SUPFAM" id="SSF53850">
    <property type="entry name" value="Periplasmic binding protein-like II"/>
    <property type="match status" value="1"/>
</dbReference>
<evidence type="ECO:0000256" key="1">
    <source>
        <dbReference type="ARBA" id="ARBA00004418"/>
    </source>
</evidence>
<reference evidence="6 8" key="2">
    <citation type="submission" date="2018-03" db="EMBL/GenBank/DDBJ databases">
        <title>Genomic Encyclopedia of Archaeal and Bacterial Type Strains, Phase II (KMG-II): from individual species to whole genera.</title>
        <authorList>
            <person name="Goeker M."/>
        </authorList>
    </citation>
    <scope>NUCLEOTIDE SEQUENCE [LARGE SCALE GENOMIC DNA]</scope>
    <source>
        <strain evidence="6 8">DSM 25227</strain>
    </source>
</reference>
<dbReference type="EMBL" id="QGDJ01000002">
    <property type="protein sequence ID" value="PWJ20903.1"/>
    <property type="molecule type" value="Genomic_DNA"/>
</dbReference>
<dbReference type="OrthoDB" id="9803988at2"/>
<dbReference type="RefSeq" id="WP_109563271.1">
    <property type="nucleotide sequence ID" value="NZ_QGDJ01000002.1"/>
</dbReference>
<evidence type="ECO:0000313" key="6">
    <source>
        <dbReference type="EMBL" id="PWJ20903.1"/>
    </source>
</evidence>
<reference evidence="7 9" key="1">
    <citation type="submission" date="2016-10" db="EMBL/GenBank/DDBJ databases">
        <authorList>
            <person name="Cai Z."/>
        </authorList>
    </citation>
    <scope>NUCLEOTIDE SEQUENCE [LARGE SCALE GENOMIC DNA]</scope>
    <source>
        <strain evidence="7 9">DSM 25227</strain>
    </source>
</reference>
<evidence type="ECO:0000313" key="8">
    <source>
        <dbReference type="Proteomes" id="UP000245839"/>
    </source>
</evidence>
<evidence type="ECO:0000256" key="3">
    <source>
        <dbReference type="ARBA" id="ARBA00022729"/>
    </source>
</evidence>
<protein>
    <submittedName>
        <fullName evidence="7">Peptide/nickel transport system substrate-binding protein</fullName>
    </submittedName>
</protein>
<sequence length="522" mass="57799">MNKLMTTTAVLLMAGSVAAQEITIVREVDSNNYDPHKTTSRAASEVLFMMGDTLVSLAPDMQTIQSGVAESWEISEDATTYTFKLREDVQFCDGKPLTAADVVYSINRWIDPDTNSPVAWRAGEVESVTALDDYTVEYKLKAPFSELLYQLTQSFGTIIDQANVEALGEDFGITGFNGTGPFCWAEWTPRDKMVITRHEAYTWGAPFHSNTGPASMAQITWQIVPEENTRTVAMLTGQSDVTQYIPDIALEQLRGAPTVDVVQSDLAFWTYFMGFKIDKETVSDQAVREAINLAVNQEAMAEDLFFGAVQPAYSYVSQEALDWNSDVDDILLKYDPERANAILDEAGWVRGDDGIRSKDGVRLAPTAYVFAGSTWSKISEAVQAYLREIGVDMQIQAFDATVAWGKLATQEFDMFGMSFPYVSSGDALNLYFRSQNMPSPNRMNWDDPKTDQLLLAGATATSDADRAAAYGEVLQMVHEAAVWLPLYHEPMVIAQSSKLEPVVPHNIYGAGLYKGLDLKFAE</sequence>
<dbReference type="Proteomes" id="UP000251571">
    <property type="component" value="Unassembled WGS sequence"/>
</dbReference>
<organism evidence="7 9">
    <name type="scientific">Jannaschia seohaensis</name>
    <dbReference type="NCBI Taxonomy" id="475081"/>
    <lineage>
        <taxon>Bacteria</taxon>
        <taxon>Pseudomonadati</taxon>
        <taxon>Pseudomonadota</taxon>
        <taxon>Alphaproteobacteria</taxon>
        <taxon>Rhodobacterales</taxon>
        <taxon>Roseobacteraceae</taxon>
        <taxon>Jannaschia</taxon>
    </lineage>
</organism>
<dbReference type="InterPro" id="IPR000914">
    <property type="entry name" value="SBP_5_dom"/>
</dbReference>
<dbReference type="EMBL" id="UETC01000002">
    <property type="protein sequence ID" value="SSA41313.1"/>
    <property type="molecule type" value="Genomic_DNA"/>
</dbReference>
<feature type="chain" id="PRO_5033338518" evidence="4">
    <location>
        <begin position="20"/>
        <end position="522"/>
    </location>
</feature>
<dbReference type="Pfam" id="PF00496">
    <property type="entry name" value="SBP_bac_5"/>
    <property type="match status" value="1"/>
</dbReference>
<accession>A0A2Y9C5H3</accession>
<name>A0A2Y9C5H3_9RHOB</name>
<dbReference type="GO" id="GO:0015833">
    <property type="term" value="P:peptide transport"/>
    <property type="evidence" value="ECO:0007669"/>
    <property type="project" value="TreeGrafter"/>
</dbReference>
<keyword evidence="8" id="KW-1185">Reference proteome</keyword>
<evidence type="ECO:0000256" key="4">
    <source>
        <dbReference type="SAM" id="SignalP"/>
    </source>
</evidence>
<keyword evidence="3 4" id="KW-0732">Signal</keyword>
<dbReference type="Gene3D" id="3.40.190.10">
    <property type="entry name" value="Periplasmic binding protein-like II"/>
    <property type="match status" value="1"/>
</dbReference>
<dbReference type="AlphaFoldDB" id="A0A2Y9C5H3"/>
<evidence type="ECO:0000259" key="5">
    <source>
        <dbReference type="Pfam" id="PF00496"/>
    </source>
</evidence>
<evidence type="ECO:0000313" key="7">
    <source>
        <dbReference type="EMBL" id="SSA41313.1"/>
    </source>
</evidence>
<evidence type="ECO:0000256" key="2">
    <source>
        <dbReference type="ARBA" id="ARBA00005695"/>
    </source>
</evidence>
<feature type="domain" description="Solute-binding protein family 5" evidence="5">
    <location>
        <begin position="64"/>
        <end position="420"/>
    </location>
</feature>
<dbReference type="GO" id="GO:0030288">
    <property type="term" value="C:outer membrane-bounded periplasmic space"/>
    <property type="evidence" value="ECO:0007669"/>
    <property type="project" value="UniProtKB-ARBA"/>
</dbReference>
<dbReference type="PANTHER" id="PTHR30290">
    <property type="entry name" value="PERIPLASMIC BINDING COMPONENT OF ABC TRANSPORTER"/>
    <property type="match status" value="1"/>
</dbReference>
<dbReference type="InterPro" id="IPR039424">
    <property type="entry name" value="SBP_5"/>
</dbReference>
<evidence type="ECO:0000313" key="9">
    <source>
        <dbReference type="Proteomes" id="UP000251571"/>
    </source>
</evidence>